<evidence type="ECO:0000259" key="9">
    <source>
        <dbReference type="PROSITE" id="PS51194"/>
    </source>
</evidence>
<dbReference type="SMART" id="SM00490">
    <property type="entry name" value="HELICc"/>
    <property type="match status" value="1"/>
</dbReference>
<dbReference type="InterPro" id="IPR014001">
    <property type="entry name" value="Helicase_ATP-bd"/>
</dbReference>
<feature type="compositionally biased region" description="Basic residues" evidence="7">
    <location>
        <begin position="850"/>
        <end position="869"/>
    </location>
</feature>
<dbReference type="Pfam" id="PF07717">
    <property type="entry name" value="OB_NTP_bind"/>
    <property type="match status" value="1"/>
</dbReference>
<dbReference type="PANTHER" id="PTHR18934:SF99">
    <property type="entry name" value="ATP-DEPENDENT RNA HELICASE DHX37-RELATED"/>
    <property type="match status" value="1"/>
</dbReference>
<dbReference type="CDD" id="cd18791">
    <property type="entry name" value="SF2_C_RHA"/>
    <property type="match status" value="1"/>
</dbReference>
<dbReference type="Pfam" id="PF23362">
    <property type="entry name" value="DHX37_C"/>
    <property type="match status" value="1"/>
</dbReference>
<dbReference type="Gene3D" id="1.20.120.1080">
    <property type="match status" value="1"/>
</dbReference>
<dbReference type="InterPro" id="IPR007502">
    <property type="entry name" value="Helicase-assoc_dom"/>
</dbReference>
<dbReference type="InterPro" id="IPR056371">
    <property type="entry name" value="DHX37-like_C"/>
</dbReference>
<keyword evidence="6" id="KW-0067">ATP-binding</keyword>
<feature type="domain" description="Helicase C-terminal" evidence="9">
    <location>
        <begin position="109"/>
        <end position="305"/>
    </location>
</feature>
<evidence type="ECO:0000256" key="1">
    <source>
        <dbReference type="ARBA" id="ARBA00008792"/>
    </source>
</evidence>
<dbReference type="PROSITE" id="PS51194">
    <property type="entry name" value="HELICASE_CTER"/>
    <property type="match status" value="1"/>
</dbReference>
<organism evidence="10 11">
    <name type="scientific">Cymbomonas tetramitiformis</name>
    <dbReference type="NCBI Taxonomy" id="36881"/>
    <lineage>
        <taxon>Eukaryota</taxon>
        <taxon>Viridiplantae</taxon>
        <taxon>Chlorophyta</taxon>
        <taxon>Pyramimonadophyceae</taxon>
        <taxon>Pyramimonadales</taxon>
        <taxon>Pyramimonadaceae</taxon>
        <taxon>Cymbomonas</taxon>
    </lineage>
</organism>
<evidence type="ECO:0000313" key="10">
    <source>
        <dbReference type="EMBL" id="KAK3262004.1"/>
    </source>
</evidence>
<feature type="compositionally biased region" description="Low complexity" evidence="7">
    <location>
        <begin position="803"/>
        <end position="829"/>
    </location>
</feature>
<dbReference type="InterPro" id="IPR027417">
    <property type="entry name" value="P-loop_NTPase"/>
</dbReference>
<dbReference type="GO" id="GO:0003724">
    <property type="term" value="F:RNA helicase activity"/>
    <property type="evidence" value="ECO:0007669"/>
    <property type="project" value="UniProtKB-EC"/>
</dbReference>
<dbReference type="PANTHER" id="PTHR18934">
    <property type="entry name" value="ATP-DEPENDENT RNA HELICASE"/>
    <property type="match status" value="1"/>
</dbReference>
<keyword evidence="3" id="KW-0547">Nucleotide-binding</keyword>
<dbReference type="AlphaFoldDB" id="A0AAE0FLN7"/>
<dbReference type="Pfam" id="PF21010">
    <property type="entry name" value="HA2_C"/>
    <property type="match status" value="1"/>
</dbReference>
<keyword evidence="4" id="KW-0378">Hydrolase</keyword>
<feature type="region of interest" description="Disordered" evidence="7">
    <location>
        <begin position="394"/>
        <end position="438"/>
    </location>
</feature>
<evidence type="ECO:0000256" key="3">
    <source>
        <dbReference type="ARBA" id="ARBA00022741"/>
    </source>
</evidence>
<dbReference type="Pfam" id="PF00271">
    <property type="entry name" value="Helicase_C"/>
    <property type="match status" value="1"/>
</dbReference>
<evidence type="ECO:0000256" key="7">
    <source>
        <dbReference type="SAM" id="MobiDB-lite"/>
    </source>
</evidence>
<reference evidence="10 11" key="1">
    <citation type="journal article" date="2015" name="Genome Biol. Evol.">
        <title>Comparative Genomics of a Bacterivorous Green Alga Reveals Evolutionary Causalities and Consequences of Phago-Mixotrophic Mode of Nutrition.</title>
        <authorList>
            <person name="Burns J.A."/>
            <person name="Paasch A."/>
            <person name="Narechania A."/>
            <person name="Kim E."/>
        </authorList>
    </citation>
    <scope>NUCLEOTIDE SEQUENCE [LARGE SCALE GENOMIC DNA]</scope>
    <source>
        <strain evidence="10 11">PLY_AMNH</strain>
    </source>
</reference>
<dbReference type="GO" id="GO:0000462">
    <property type="term" value="P:maturation of SSU-rRNA from tricistronic rRNA transcript (SSU-rRNA, 5.8S rRNA, LSU-rRNA)"/>
    <property type="evidence" value="ECO:0007669"/>
    <property type="project" value="TreeGrafter"/>
</dbReference>
<dbReference type="InterPro" id="IPR001650">
    <property type="entry name" value="Helicase_C-like"/>
</dbReference>
<dbReference type="GO" id="GO:0005524">
    <property type="term" value="F:ATP binding"/>
    <property type="evidence" value="ECO:0007669"/>
    <property type="project" value="UniProtKB-KW"/>
</dbReference>
<dbReference type="PROSITE" id="PS51192">
    <property type="entry name" value="HELICASE_ATP_BIND_1"/>
    <property type="match status" value="1"/>
</dbReference>
<evidence type="ECO:0000259" key="8">
    <source>
        <dbReference type="PROSITE" id="PS51192"/>
    </source>
</evidence>
<evidence type="ECO:0000256" key="5">
    <source>
        <dbReference type="ARBA" id="ARBA00022806"/>
    </source>
</evidence>
<dbReference type="EMBL" id="LGRX02016511">
    <property type="protein sequence ID" value="KAK3262004.1"/>
    <property type="molecule type" value="Genomic_DNA"/>
</dbReference>
<dbReference type="InterPro" id="IPR002464">
    <property type="entry name" value="DNA/RNA_helicase_DEAH_CS"/>
</dbReference>
<evidence type="ECO:0000256" key="6">
    <source>
        <dbReference type="ARBA" id="ARBA00022840"/>
    </source>
</evidence>
<dbReference type="EC" id="3.6.4.13" evidence="2"/>
<comment type="similarity">
    <text evidence="1">Belongs to the DEAD box helicase family. DEAH subfamily.</text>
</comment>
<feature type="region of interest" description="Disordered" evidence="7">
    <location>
        <begin position="792"/>
        <end position="869"/>
    </location>
</feature>
<dbReference type="Proteomes" id="UP001190700">
    <property type="component" value="Unassembled WGS sequence"/>
</dbReference>
<dbReference type="InterPro" id="IPR011709">
    <property type="entry name" value="DEAD-box_helicase_OB_fold"/>
</dbReference>
<keyword evidence="11" id="KW-1185">Reference proteome</keyword>
<evidence type="ECO:0000256" key="2">
    <source>
        <dbReference type="ARBA" id="ARBA00012552"/>
    </source>
</evidence>
<sequence length="869" mass="95381">MNGLQQVQDGQEVGSHVRYERMASKKTKLKFMTDGILLRELQADFLLRQRPAAHALDPFCDLVEELPRLVLTALGSGGVEQYSCIVVDEAHERSLNTDILIGNLSRIVPLRQKLFEQQRPAPPGDEAERVMPLKLIIMSATLRVDDFLGNQRLGANGGEPSAEGEQSEAAQGGGPVLVLPLYAMLPPNKQRLVFEPVPEGTRLIVVATNVAETSLTIPGIRYVVDAGRAKVRSFERGGGLSRYEVEWVSKASAAQRAGRAGRTGPGHCYRLYSSAHFQRSFPEFAPAEIEEVPLEGVVLQLRSMAIDNVRNFPFPTAPEPADLVMAEQTLIRLGALERGGKGKITELGARMARFPVSPRHSRMLLAALELEESRGLKGCVALAVITAAAISQESPFTTGDSSNAEEGEKSKEKSEEGEEDEDAEGTRGSEDVKQLELKKRHKEAHHRFIHPQSDALSVACALEWYDAAPEPHAFCQQSFLHGKTMREMSDLRQQLQHILSSHIGFRISDADGKDTAEGVEGLERGEAHSMEKDTAVVEAVRRALCCGWGDRVARRIKADKDLDRGRKGKRAVRYAACNTEETVFLHPTSALAHHAPEYVVYTELLATEKRAYMMHTSAVEASWLAHHAPAMCTFSSPVDDPSPWYDAVRDEVRCFIRASFGLHNWELPLHAVPLVEHDAKAAPAVFATYLLEGKVFKALASLKKESLFALQPATIRRPEGKSQVRVLNLLEPLQRERVSSKAALAQHLQRNPTFLKSQIGAWLKAGTEGVLEGIWLKVQQEAKKFCKKEAARSEGASNVSVGPAATLSSTSPSPKPVAKAAKSIANTAAMQEDPPRQDAAAEDGFLVVQGKKRQRPKSTSKTNKKSKKV</sequence>
<dbReference type="Pfam" id="PF04408">
    <property type="entry name" value="WHD_HA2"/>
    <property type="match status" value="1"/>
</dbReference>
<evidence type="ECO:0000313" key="11">
    <source>
        <dbReference type="Proteomes" id="UP001190700"/>
    </source>
</evidence>
<feature type="domain" description="Helicase ATP-binding" evidence="8">
    <location>
        <begin position="1"/>
        <end position="160"/>
    </location>
</feature>
<dbReference type="SUPFAM" id="SSF52540">
    <property type="entry name" value="P-loop containing nucleoside triphosphate hydrolases"/>
    <property type="match status" value="2"/>
</dbReference>
<name>A0AAE0FLN7_9CHLO</name>
<dbReference type="Gene3D" id="3.40.50.300">
    <property type="entry name" value="P-loop containing nucleotide triphosphate hydrolases"/>
    <property type="match status" value="2"/>
</dbReference>
<dbReference type="GO" id="GO:0016787">
    <property type="term" value="F:hydrolase activity"/>
    <property type="evidence" value="ECO:0007669"/>
    <property type="project" value="UniProtKB-KW"/>
</dbReference>
<dbReference type="SMART" id="SM00847">
    <property type="entry name" value="HA2"/>
    <property type="match status" value="1"/>
</dbReference>
<accession>A0AAE0FLN7</accession>
<evidence type="ECO:0000256" key="4">
    <source>
        <dbReference type="ARBA" id="ARBA00022801"/>
    </source>
</evidence>
<protein>
    <recommendedName>
        <fullName evidence="2">RNA helicase</fullName>
        <ecNumber evidence="2">3.6.4.13</ecNumber>
    </recommendedName>
</protein>
<dbReference type="PROSITE" id="PS00690">
    <property type="entry name" value="DEAH_ATP_HELICASE"/>
    <property type="match status" value="1"/>
</dbReference>
<dbReference type="GO" id="GO:0005730">
    <property type="term" value="C:nucleolus"/>
    <property type="evidence" value="ECO:0007669"/>
    <property type="project" value="TreeGrafter"/>
</dbReference>
<keyword evidence="5" id="KW-0347">Helicase</keyword>
<proteinExistence type="inferred from homology"/>
<dbReference type="InterPro" id="IPR048333">
    <property type="entry name" value="HA2_WH"/>
</dbReference>
<dbReference type="GO" id="GO:0003723">
    <property type="term" value="F:RNA binding"/>
    <property type="evidence" value="ECO:0007669"/>
    <property type="project" value="TreeGrafter"/>
</dbReference>
<comment type="caution">
    <text evidence="10">The sequence shown here is derived from an EMBL/GenBank/DDBJ whole genome shotgun (WGS) entry which is preliminary data.</text>
</comment>
<feature type="compositionally biased region" description="Basic and acidic residues" evidence="7">
    <location>
        <begin position="424"/>
        <end position="437"/>
    </location>
</feature>
<gene>
    <name evidence="10" type="ORF">CYMTET_29120</name>
</gene>